<dbReference type="PROSITE" id="PS00108">
    <property type="entry name" value="PROTEIN_KINASE_ST"/>
    <property type="match status" value="1"/>
</dbReference>
<feature type="compositionally biased region" description="Low complexity" evidence="17">
    <location>
        <begin position="1591"/>
        <end position="1624"/>
    </location>
</feature>
<evidence type="ECO:0000256" key="3">
    <source>
        <dbReference type="ARBA" id="ARBA00006529"/>
    </source>
</evidence>
<evidence type="ECO:0000256" key="16">
    <source>
        <dbReference type="SAM" id="Coils"/>
    </source>
</evidence>
<evidence type="ECO:0000256" key="1">
    <source>
        <dbReference type="ARBA" id="ARBA00001946"/>
    </source>
</evidence>
<protein>
    <recommendedName>
        <fullName evidence="4">mitogen-activated protein kinase kinase kinase</fullName>
        <ecNumber evidence="4">2.7.11.25</ecNumber>
    </recommendedName>
</protein>
<feature type="compositionally biased region" description="Basic and acidic residues" evidence="17">
    <location>
        <begin position="969"/>
        <end position="980"/>
    </location>
</feature>
<dbReference type="CDD" id="cd11876">
    <property type="entry name" value="SH3_MLK"/>
    <property type="match status" value="1"/>
</dbReference>
<feature type="compositionally biased region" description="Polar residues" evidence="17">
    <location>
        <begin position="993"/>
        <end position="1005"/>
    </location>
</feature>
<name>A0A0J7KQS5_LASNI</name>
<evidence type="ECO:0000256" key="8">
    <source>
        <dbReference type="ARBA" id="ARBA00022737"/>
    </source>
</evidence>
<dbReference type="InterPro" id="IPR001452">
    <property type="entry name" value="SH3_domain"/>
</dbReference>
<dbReference type="InterPro" id="IPR017441">
    <property type="entry name" value="Protein_kinase_ATP_BS"/>
</dbReference>
<dbReference type="PROSITE" id="PS50002">
    <property type="entry name" value="SH3"/>
    <property type="match status" value="1"/>
</dbReference>
<dbReference type="FunFam" id="1.10.510.10:FF:000076">
    <property type="entry name" value="Mitogen-activated protein kinase kinase kinase"/>
    <property type="match status" value="1"/>
</dbReference>
<keyword evidence="8" id="KW-0677">Repeat</keyword>
<comment type="cofactor">
    <cofactor evidence="1">
        <name>Mg(2+)</name>
        <dbReference type="ChEBI" id="CHEBI:18420"/>
    </cofactor>
</comment>
<keyword evidence="6" id="KW-0723">Serine/threonine-protein kinase</keyword>
<gene>
    <name evidence="20" type="ORF">RF55_7236</name>
</gene>
<dbReference type="GO" id="GO:0005524">
    <property type="term" value="F:ATP binding"/>
    <property type="evidence" value="ECO:0007669"/>
    <property type="project" value="UniProtKB-UniRule"/>
</dbReference>
<sequence>MKVLPDFISEKEEDILLQEVDPYMKRLRYEYSHWDNAIHGYRETEWRKWSKDNSQILDRVRKEAFPPEMTQLSLVHILDLASEGWIKPHIDSVRFCGGIIAGLSLLTDSVIKLTMEGHEKECVECFLLPRRSLYIMSGVARYKYNHEILKSEESYFEGRHVPKSRRISIICRSEPDPEISENSAVYGYIYGRTSNNNMSDSSVSDTHSGGTARTVSQQTSPSHGTHSSSQSRQDSTIIFTALFDYVAQGEDELSLQRGETVEVLSKDAKISGDEGWWTGKIRGKVGIFPANFVAESESIDRVSSVIDKVQPIEIDFEELQLEEVIGVGGFGKVYRGFWNKLEVAVKAARQDAGEEPSVTLENVRQEAKLFWLLKHDNIVQLEGVCLKMPNMCLVMEYARGGSLNRVLSGRKIRPNVLVDWAIQIARGMDYLHNKAPISLIHRDLKSSNVLLSEPIENDDFQYKTLKITDFGLAREVYKTTRMSAAGTYAWMAPEVIKKSTFSKASDVWSYGVLLWELLTGETPYKGIDALAVAYGVAVNKLTLPIPSTCPQPWRVLMEECWASDSHARPGFTVILTALDEVCNAFAATPHESFHTMQEDWRLEIEEVLHGLRMKEKELRCREEELTKAQVQQRQHEENLRMREQELAAREIDLLERELTVMIIQQQNTPTPNKRRGKFKKSRLRLNKKEPGSNISAPSDFRHTITVQHTALDRGKVRNPSRPNSPPGSPSIPRLRAIALPADGVKGKTWGPSTLHQRERGAIITQPPNPASPGGKRWSRSAPDLEKTPLRTALLANAHRSPLLQEIGNPTTRKLYSSANNLIDNQPGCSSSSSYNDITPQNSLDNIVQGMRFTPNIDEDFVILDNDIYESVVLHNKNPPPNNHKTHFTEEPSIINDDYLMKNARLLGGQRPAVDCPVATSSKTTSPKCHQRPPPPEWEHSYSTNFVQNVASTLVGTAKRVKSKKRDRSKSKESKRRDSSESRLQSLADFFRSPSGSRKSSLNSPLSGERKNSVTIKINDQDGLESSPENSITGSRTVQQSQHKSRISKSPLRVLNKMRTWGSRDALDDKTVKVEYSVVENVISIPQLNRRDSSDQLSGNIGGQISVPRFLAANSREGIDFESLESELCNFDSEHSNDSTRSKSSLGPYHVEATSISRHKRSPIAFESDAPFAYVRLDHGIEMNSLLHHKSRSNEYLRSCIDGETSSGRSLKEDYTASPPDLSTDWITSDYPLKPGLTGPYIMPMPVPMPTLYNGEAKRSRLSIVELVLYDIAAMLAGVAAGYDVRMSNVSPIHPRLYPRSGECDGEDQPRWWFLADGGSNRSSYLGTDYEFSSSSGYPHNTYHGRAHHYRPFLSNMGGIAPGLPSTAMPADKPLRFTDSPQHYTSSMTGSNAPTPSPRRKSSSSTSNEDAYSHDAARVDPRMERVPTIYMGNVPFPDYGPPVYSVVPPEYYRPPEQYFVPTEYHDRMLECPEFPHAYDNPSSMNSPARPVSSRLLPYTHHRTSSNVSNASTSSQSNVNPTFRLEDEDDYGGYSPVSYYQRPSNVISNLVSTYGTSILNHEYGSPMLTRQNSHSDSNSNSGERPSNLEMVTRLRSSLKRSSYSSNPYGSPSKSVSKNNSGSGTPTNPTPPDSLTSEDSSYVSAKDSQISIGRVRFSPVTFDRDVAPARDIHVRDTLLDIPVHGQSQDVTVPLQANRRLNRSRKPSISELEREFLS</sequence>
<dbReference type="InterPro" id="IPR051681">
    <property type="entry name" value="Ser/Thr_Kinases-Pseudokinases"/>
</dbReference>
<evidence type="ECO:0000313" key="20">
    <source>
        <dbReference type="EMBL" id="KMQ92737.1"/>
    </source>
</evidence>
<feature type="region of interest" description="Disordered" evidence="17">
    <location>
        <begin position="1363"/>
        <end position="1417"/>
    </location>
</feature>
<dbReference type="PANTHER" id="PTHR44329:SF293">
    <property type="entry name" value="MITOGEN-ACTIVATED PROTEIN KINASE KINASE KINASE"/>
    <property type="match status" value="1"/>
</dbReference>
<feature type="compositionally biased region" description="Polar residues" evidence="17">
    <location>
        <begin position="206"/>
        <end position="215"/>
    </location>
</feature>
<feature type="domain" description="SH3" evidence="18">
    <location>
        <begin position="234"/>
        <end position="298"/>
    </location>
</feature>
<dbReference type="PaxDb" id="67767-A0A0J7KQS5"/>
<feature type="region of interest" description="Disordered" evidence="17">
    <location>
        <begin position="1501"/>
        <end position="1528"/>
    </location>
</feature>
<feature type="region of interest" description="Disordered" evidence="17">
    <location>
        <begin position="953"/>
        <end position="1049"/>
    </location>
</feature>
<keyword evidence="11 15" id="KW-0067">ATP-binding</keyword>
<reference evidence="20 21" key="1">
    <citation type="submission" date="2015-04" db="EMBL/GenBank/DDBJ databases">
        <title>Lasius niger genome sequencing.</title>
        <authorList>
            <person name="Konorov E.A."/>
            <person name="Nikitin M.A."/>
            <person name="Kirill M.V."/>
            <person name="Chang P."/>
        </authorList>
    </citation>
    <scope>NUCLEOTIDE SEQUENCE [LARGE SCALE GENOMIC DNA]</scope>
    <source>
        <tissue evidence="20">Whole</tissue>
    </source>
</reference>
<dbReference type="SMART" id="SM00326">
    <property type="entry name" value="SH3"/>
    <property type="match status" value="1"/>
</dbReference>
<feature type="coiled-coil region" evidence="16">
    <location>
        <begin position="611"/>
        <end position="645"/>
    </location>
</feature>
<evidence type="ECO:0000256" key="9">
    <source>
        <dbReference type="ARBA" id="ARBA00022741"/>
    </source>
</evidence>
<evidence type="ECO:0000256" key="15">
    <source>
        <dbReference type="PROSITE-ProRule" id="PRU10141"/>
    </source>
</evidence>
<dbReference type="GO" id="GO:0004706">
    <property type="term" value="F:JUN kinase kinase kinase activity"/>
    <property type="evidence" value="ECO:0007669"/>
    <property type="project" value="TreeGrafter"/>
</dbReference>
<dbReference type="PROSITE" id="PS50011">
    <property type="entry name" value="PROTEIN_KINASE_DOM"/>
    <property type="match status" value="1"/>
</dbReference>
<dbReference type="STRING" id="67767.A0A0J7KQS5"/>
<feature type="region of interest" description="Disordered" evidence="17">
    <location>
        <begin position="710"/>
        <end position="733"/>
    </location>
</feature>
<evidence type="ECO:0000256" key="5">
    <source>
        <dbReference type="ARBA" id="ARBA00022443"/>
    </source>
</evidence>
<feature type="compositionally biased region" description="Polar residues" evidence="17">
    <location>
        <begin position="1630"/>
        <end position="1645"/>
    </location>
</feature>
<evidence type="ECO:0000256" key="14">
    <source>
        <dbReference type="PROSITE-ProRule" id="PRU00192"/>
    </source>
</evidence>
<keyword evidence="9 15" id="KW-0547">Nucleotide-binding</keyword>
<feature type="compositionally biased region" description="Low complexity" evidence="17">
    <location>
        <begin position="216"/>
        <end position="232"/>
    </location>
</feature>
<dbReference type="SUPFAM" id="SSF51197">
    <property type="entry name" value="Clavaminate synthase-like"/>
    <property type="match status" value="1"/>
</dbReference>
<proteinExistence type="inferred from homology"/>
<dbReference type="SUPFAM" id="SSF56112">
    <property type="entry name" value="Protein kinase-like (PK-like)"/>
    <property type="match status" value="1"/>
</dbReference>
<evidence type="ECO:0000256" key="12">
    <source>
        <dbReference type="ARBA" id="ARBA00047559"/>
    </source>
</evidence>
<evidence type="ECO:0000256" key="4">
    <source>
        <dbReference type="ARBA" id="ARBA00012406"/>
    </source>
</evidence>
<dbReference type="InterPro" id="IPR037151">
    <property type="entry name" value="AlkB-like_sf"/>
</dbReference>
<dbReference type="OrthoDB" id="339325at2759"/>
<evidence type="ECO:0000256" key="13">
    <source>
        <dbReference type="ARBA" id="ARBA00048329"/>
    </source>
</evidence>
<keyword evidence="21" id="KW-1185">Reference proteome</keyword>
<evidence type="ECO:0000259" key="19">
    <source>
        <dbReference type="PROSITE" id="PS50011"/>
    </source>
</evidence>
<evidence type="ECO:0000259" key="18">
    <source>
        <dbReference type="PROSITE" id="PS50002"/>
    </source>
</evidence>
<dbReference type="PRINTS" id="PR00452">
    <property type="entry name" value="SH3DOMAIN"/>
</dbReference>
<comment type="cofactor">
    <cofactor evidence="2">
        <name>Fe(2+)</name>
        <dbReference type="ChEBI" id="CHEBI:29033"/>
    </cofactor>
</comment>
<dbReference type="InterPro" id="IPR011009">
    <property type="entry name" value="Kinase-like_dom_sf"/>
</dbReference>
<dbReference type="InterPro" id="IPR001245">
    <property type="entry name" value="Ser-Thr/Tyr_kinase_cat_dom"/>
</dbReference>
<feature type="compositionally biased region" description="Polar residues" evidence="17">
    <location>
        <begin position="1026"/>
        <end position="1041"/>
    </location>
</feature>
<dbReference type="Gene3D" id="1.10.510.10">
    <property type="entry name" value="Transferase(Phosphotransferase) domain 1"/>
    <property type="match status" value="1"/>
</dbReference>
<dbReference type="PANTHER" id="PTHR44329">
    <property type="entry name" value="SERINE/THREONINE-PROTEIN KINASE TNNI3K-RELATED"/>
    <property type="match status" value="1"/>
</dbReference>
<feature type="compositionally biased region" description="Polar residues" evidence="17">
    <location>
        <begin position="1566"/>
        <end position="1582"/>
    </location>
</feature>
<evidence type="ECO:0000256" key="17">
    <source>
        <dbReference type="SAM" id="MobiDB-lite"/>
    </source>
</evidence>
<feature type="region of interest" description="Disordered" evidence="17">
    <location>
        <begin position="1564"/>
        <end position="1645"/>
    </location>
</feature>
<evidence type="ECO:0000256" key="10">
    <source>
        <dbReference type="ARBA" id="ARBA00022777"/>
    </source>
</evidence>
<organism evidence="20 21">
    <name type="scientific">Lasius niger</name>
    <name type="common">Black garden ant</name>
    <dbReference type="NCBI Taxonomy" id="67767"/>
    <lineage>
        <taxon>Eukaryota</taxon>
        <taxon>Metazoa</taxon>
        <taxon>Ecdysozoa</taxon>
        <taxon>Arthropoda</taxon>
        <taxon>Hexapoda</taxon>
        <taxon>Insecta</taxon>
        <taxon>Pterygota</taxon>
        <taxon>Neoptera</taxon>
        <taxon>Endopterygota</taxon>
        <taxon>Hymenoptera</taxon>
        <taxon>Apocrita</taxon>
        <taxon>Aculeata</taxon>
        <taxon>Formicoidea</taxon>
        <taxon>Formicidae</taxon>
        <taxon>Formicinae</taxon>
        <taxon>Lasius</taxon>
        <taxon>Lasius</taxon>
    </lineage>
</organism>
<dbReference type="InterPro" id="IPR036028">
    <property type="entry name" value="SH3-like_dom_sf"/>
</dbReference>
<dbReference type="PRINTS" id="PR00109">
    <property type="entry name" value="TYRKINASE"/>
</dbReference>
<feature type="compositionally biased region" description="Polar residues" evidence="17">
    <location>
        <begin position="1378"/>
        <end position="1392"/>
    </location>
</feature>
<dbReference type="SUPFAM" id="SSF50044">
    <property type="entry name" value="SH3-domain"/>
    <property type="match status" value="1"/>
</dbReference>
<keyword evidence="16" id="KW-0175">Coiled coil</keyword>
<dbReference type="CDD" id="cd14061">
    <property type="entry name" value="STKc_MLK"/>
    <property type="match status" value="1"/>
</dbReference>
<comment type="catalytic activity">
    <reaction evidence="13">
        <text>L-seryl-[protein] + ATP = O-phospho-L-seryl-[protein] + ADP + H(+)</text>
        <dbReference type="Rhea" id="RHEA:17989"/>
        <dbReference type="Rhea" id="RHEA-COMP:9863"/>
        <dbReference type="Rhea" id="RHEA-COMP:11604"/>
        <dbReference type="ChEBI" id="CHEBI:15378"/>
        <dbReference type="ChEBI" id="CHEBI:29999"/>
        <dbReference type="ChEBI" id="CHEBI:30616"/>
        <dbReference type="ChEBI" id="CHEBI:83421"/>
        <dbReference type="ChEBI" id="CHEBI:456216"/>
        <dbReference type="EC" id="2.7.11.25"/>
    </reaction>
</comment>
<feature type="compositionally biased region" description="Basic residues" evidence="17">
    <location>
        <begin position="958"/>
        <end position="968"/>
    </location>
</feature>
<dbReference type="Pfam" id="PF07714">
    <property type="entry name" value="PK_Tyr_Ser-Thr"/>
    <property type="match status" value="1"/>
</dbReference>
<accession>A0A0J7KQS5</accession>
<comment type="caution">
    <text evidence="20">The sequence shown here is derived from an EMBL/GenBank/DDBJ whole genome shotgun (WGS) entry which is preliminary data.</text>
</comment>
<feature type="compositionally biased region" description="Polar residues" evidence="17">
    <location>
        <begin position="918"/>
        <end position="927"/>
    </location>
</feature>
<dbReference type="PROSITE" id="PS00107">
    <property type="entry name" value="PROTEIN_KINASE_ATP"/>
    <property type="match status" value="1"/>
</dbReference>
<evidence type="ECO:0000313" key="21">
    <source>
        <dbReference type="Proteomes" id="UP000036403"/>
    </source>
</evidence>
<dbReference type="InterPro" id="IPR000719">
    <property type="entry name" value="Prot_kinase_dom"/>
</dbReference>
<dbReference type="Gene3D" id="2.60.120.590">
    <property type="entry name" value="Alpha-ketoglutarate-dependent dioxygenase AlkB-like"/>
    <property type="match status" value="1"/>
</dbReference>
<dbReference type="Proteomes" id="UP000036403">
    <property type="component" value="Unassembled WGS sequence"/>
</dbReference>
<feature type="region of interest" description="Disordered" evidence="17">
    <location>
        <begin position="197"/>
        <end position="232"/>
    </location>
</feature>
<keyword evidence="10 20" id="KW-0418">Kinase</keyword>
<evidence type="ECO:0000256" key="2">
    <source>
        <dbReference type="ARBA" id="ARBA00001954"/>
    </source>
</evidence>
<evidence type="ECO:0000256" key="6">
    <source>
        <dbReference type="ARBA" id="ARBA00022527"/>
    </source>
</evidence>
<dbReference type="FunFam" id="3.30.200.20:FF:000085">
    <property type="entry name" value="Mitogen-activated protein kinase kinase kinase"/>
    <property type="match status" value="1"/>
</dbReference>
<feature type="binding site" evidence="15">
    <location>
        <position position="346"/>
    </location>
    <ligand>
        <name>ATP</name>
        <dbReference type="ChEBI" id="CHEBI:30616"/>
    </ligand>
</feature>
<comment type="catalytic activity">
    <reaction evidence="12">
        <text>L-threonyl-[protein] + ATP = O-phospho-L-threonyl-[protein] + ADP + H(+)</text>
        <dbReference type="Rhea" id="RHEA:46608"/>
        <dbReference type="Rhea" id="RHEA-COMP:11060"/>
        <dbReference type="Rhea" id="RHEA-COMP:11605"/>
        <dbReference type="ChEBI" id="CHEBI:15378"/>
        <dbReference type="ChEBI" id="CHEBI:30013"/>
        <dbReference type="ChEBI" id="CHEBI:30616"/>
        <dbReference type="ChEBI" id="CHEBI:61977"/>
        <dbReference type="ChEBI" id="CHEBI:456216"/>
        <dbReference type="EC" id="2.7.11.25"/>
    </reaction>
</comment>
<dbReference type="GO" id="GO:0006950">
    <property type="term" value="P:response to stress"/>
    <property type="evidence" value="ECO:0007669"/>
    <property type="project" value="UniProtKB-ARBA"/>
</dbReference>
<dbReference type="Gene3D" id="3.30.200.20">
    <property type="entry name" value="Phosphorylase Kinase, domain 1"/>
    <property type="match status" value="1"/>
</dbReference>
<keyword evidence="5 14" id="KW-0728">SH3 domain</keyword>
<feature type="compositionally biased region" description="Low complexity" evidence="17">
    <location>
        <begin position="1503"/>
        <end position="1518"/>
    </location>
</feature>
<evidence type="ECO:0000256" key="11">
    <source>
        <dbReference type="ARBA" id="ARBA00022840"/>
    </source>
</evidence>
<dbReference type="Gene3D" id="2.30.30.40">
    <property type="entry name" value="SH3 Domains"/>
    <property type="match status" value="1"/>
</dbReference>
<feature type="region of interest" description="Disordered" evidence="17">
    <location>
        <begin position="666"/>
        <end position="698"/>
    </location>
</feature>
<dbReference type="EMBL" id="LBMM01004172">
    <property type="protein sequence ID" value="KMQ92737.1"/>
    <property type="molecule type" value="Genomic_DNA"/>
</dbReference>
<feature type="region of interest" description="Disordered" evidence="17">
    <location>
        <begin position="914"/>
        <end position="940"/>
    </location>
</feature>
<feature type="compositionally biased region" description="Basic residues" evidence="17">
    <location>
        <begin position="672"/>
        <end position="685"/>
    </location>
</feature>
<evidence type="ECO:0000256" key="7">
    <source>
        <dbReference type="ARBA" id="ARBA00022679"/>
    </source>
</evidence>
<dbReference type="Pfam" id="PF14604">
    <property type="entry name" value="SH3_9"/>
    <property type="match status" value="1"/>
</dbReference>
<keyword evidence="7" id="KW-0808">Transferase</keyword>
<comment type="similarity">
    <text evidence="3">Belongs to the protein kinase superfamily. STE Ser/Thr protein kinase family. MAP kinase kinase kinase subfamily.</text>
</comment>
<dbReference type="EC" id="2.7.11.25" evidence="4"/>
<feature type="domain" description="Protein kinase" evidence="19">
    <location>
        <begin position="319"/>
        <end position="593"/>
    </location>
</feature>
<dbReference type="InterPro" id="IPR008271">
    <property type="entry name" value="Ser/Thr_kinase_AS"/>
</dbReference>
<dbReference type="SMART" id="SM00220">
    <property type="entry name" value="S_TKc"/>
    <property type="match status" value="1"/>
</dbReference>